<proteinExistence type="predicted"/>
<gene>
    <name evidence="1" type="ORF">IEQ34_026546</name>
</gene>
<sequence length="178" mass="20146">MANRHGKRQINDEQDILIYQNQDQNASDPAVYLSAIYDAPALLLKEACSVHRIEMPLIQGLEKCFDIAFMVRVVYAAAAPVPAIASKASFGMAFYCFLNYMNSLIPYEIQGLVTMNFHFHVHEQGQGSLLVSLLLHSSMIEENHFGFSYHIVNNDKVLEAEMSKMPCLRWNNNCVSDQ</sequence>
<protein>
    <submittedName>
        <fullName evidence="1">Uncharacterized protein</fullName>
    </submittedName>
</protein>
<evidence type="ECO:0000313" key="2">
    <source>
        <dbReference type="Proteomes" id="UP000775213"/>
    </source>
</evidence>
<name>A0AAV7FM44_DENCH</name>
<keyword evidence="2" id="KW-1185">Reference proteome</keyword>
<evidence type="ECO:0000313" key="1">
    <source>
        <dbReference type="EMBL" id="KAH0435714.1"/>
    </source>
</evidence>
<organism evidence="1 2">
    <name type="scientific">Dendrobium chrysotoxum</name>
    <name type="common">Orchid</name>
    <dbReference type="NCBI Taxonomy" id="161865"/>
    <lineage>
        <taxon>Eukaryota</taxon>
        <taxon>Viridiplantae</taxon>
        <taxon>Streptophyta</taxon>
        <taxon>Embryophyta</taxon>
        <taxon>Tracheophyta</taxon>
        <taxon>Spermatophyta</taxon>
        <taxon>Magnoliopsida</taxon>
        <taxon>Liliopsida</taxon>
        <taxon>Asparagales</taxon>
        <taxon>Orchidaceae</taxon>
        <taxon>Epidendroideae</taxon>
        <taxon>Malaxideae</taxon>
        <taxon>Dendrobiinae</taxon>
        <taxon>Dendrobium</taxon>
    </lineage>
</organism>
<dbReference type="AlphaFoldDB" id="A0AAV7FM44"/>
<reference evidence="1 2" key="1">
    <citation type="journal article" date="2021" name="Hortic Res">
        <title>Chromosome-scale assembly of the Dendrobium chrysotoxum genome enhances the understanding of orchid evolution.</title>
        <authorList>
            <person name="Zhang Y."/>
            <person name="Zhang G.Q."/>
            <person name="Zhang D."/>
            <person name="Liu X.D."/>
            <person name="Xu X.Y."/>
            <person name="Sun W.H."/>
            <person name="Yu X."/>
            <person name="Zhu X."/>
            <person name="Wang Z.W."/>
            <person name="Zhao X."/>
            <person name="Zhong W.Y."/>
            <person name="Chen H."/>
            <person name="Yin W.L."/>
            <person name="Huang T."/>
            <person name="Niu S.C."/>
            <person name="Liu Z.J."/>
        </authorList>
    </citation>
    <scope>NUCLEOTIDE SEQUENCE [LARGE SCALE GENOMIC DNA]</scope>
    <source>
        <strain evidence="1">Lindl</strain>
    </source>
</reference>
<accession>A0AAV7FM44</accession>
<comment type="caution">
    <text evidence="1">The sequence shown here is derived from an EMBL/GenBank/DDBJ whole genome shotgun (WGS) entry which is preliminary data.</text>
</comment>
<dbReference type="EMBL" id="JAGFBR010000762">
    <property type="protein sequence ID" value="KAH0435714.1"/>
    <property type="molecule type" value="Genomic_DNA"/>
</dbReference>
<dbReference type="Proteomes" id="UP000775213">
    <property type="component" value="Unassembled WGS sequence"/>
</dbReference>